<dbReference type="Pfam" id="PF14815">
    <property type="entry name" value="NUDIX_4"/>
    <property type="match status" value="1"/>
</dbReference>
<evidence type="ECO:0000256" key="6">
    <source>
        <dbReference type="ARBA" id="ARBA00022763"/>
    </source>
</evidence>
<evidence type="ECO:0000256" key="8">
    <source>
        <dbReference type="ARBA" id="ARBA00022842"/>
    </source>
</evidence>
<dbReference type="STRING" id="582851.GCA_900162665_01808"/>
<evidence type="ECO:0000259" key="12">
    <source>
        <dbReference type="PROSITE" id="PS51462"/>
    </source>
</evidence>
<dbReference type="Gene3D" id="3.90.79.10">
    <property type="entry name" value="Nucleoside Triphosphate Pyrophosphohydrolase"/>
    <property type="match status" value="1"/>
</dbReference>
<dbReference type="GO" id="GO:0006281">
    <property type="term" value="P:DNA repair"/>
    <property type="evidence" value="ECO:0007669"/>
    <property type="project" value="UniProtKB-KW"/>
</dbReference>
<evidence type="ECO:0000256" key="2">
    <source>
        <dbReference type="ARBA" id="ARBA00005582"/>
    </source>
</evidence>
<keyword evidence="6" id="KW-0227">DNA damage</keyword>
<evidence type="ECO:0000256" key="10">
    <source>
        <dbReference type="ARBA" id="ARBA00035861"/>
    </source>
</evidence>
<dbReference type="EMBL" id="BJYM01000017">
    <property type="protein sequence ID" value="GEN88959.1"/>
    <property type="molecule type" value="Genomic_DNA"/>
</dbReference>
<dbReference type="GO" id="GO:0046872">
    <property type="term" value="F:metal ion binding"/>
    <property type="evidence" value="ECO:0007669"/>
    <property type="project" value="UniProtKB-KW"/>
</dbReference>
<feature type="domain" description="Nudix hydrolase" evidence="12">
    <location>
        <begin position="3"/>
        <end position="129"/>
    </location>
</feature>
<evidence type="ECO:0000256" key="7">
    <source>
        <dbReference type="ARBA" id="ARBA00022801"/>
    </source>
</evidence>
<comment type="cofactor">
    <cofactor evidence="1">
        <name>Mg(2+)</name>
        <dbReference type="ChEBI" id="CHEBI:18420"/>
    </cofactor>
</comment>
<name>A0A511ZNJ4_9BACI</name>
<keyword evidence="3" id="KW-0515">Mutator protein</keyword>
<evidence type="ECO:0000313" key="14">
    <source>
        <dbReference type="Proteomes" id="UP000321558"/>
    </source>
</evidence>
<evidence type="ECO:0000256" key="9">
    <source>
        <dbReference type="ARBA" id="ARBA00023204"/>
    </source>
</evidence>
<evidence type="ECO:0000256" key="4">
    <source>
        <dbReference type="ARBA" id="ARBA00022705"/>
    </source>
</evidence>
<evidence type="ECO:0000256" key="11">
    <source>
        <dbReference type="ARBA" id="ARBA00038905"/>
    </source>
</evidence>
<evidence type="ECO:0000256" key="3">
    <source>
        <dbReference type="ARBA" id="ARBA00022457"/>
    </source>
</evidence>
<dbReference type="AlphaFoldDB" id="A0A511ZNJ4"/>
<keyword evidence="7 13" id="KW-0378">Hydrolase</keyword>
<evidence type="ECO:0000313" key="13">
    <source>
        <dbReference type="EMBL" id="GEN88959.1"/>
    </source>
</evidence>
<evidence type="ECO:0000256" key="5">
    <source>
        <dbReference type="ARBA" id="ARBA00022723"/>
    </source>
</evidence>
<keyword evidence="14" id="KW-1185">Reference proteome</keyword>
<dbReference type="GO" id="GO:0006260">
    <property type="term" value="P:DNA replication"/>
    <property type="evidence" value="ECO:0007669"/>
    <property type="project" value="UniProtKB-KW"/>
</dbReference>
<dbReference type="RefSeq" id="WP_147211855.1">
    <property type="nucleotide sequence ID" value="NZ_BJYM01000017.1"/>
</dbReference>
<dbReference type="OrthoDB" id="9810648at2"/>
<organism evidence="13 14">
    <name type="scientific">Oceanobacillus sojae</name>
    <dbReference type="NCBI Taxonomy" id="582851"/>
    <lineage>
        <taxon>Bacteria</taxon>
        <taxon>Bacillati</taxon>
        <taxon>Bacillota</taxon>
        <taxon>Bacilli</taxon>
        <taxon>Bacillales</taxon>
        <taxon>Bacillaceae</taxon>
        <taxon>Oceanobacillus</taxon>
    </lineage>
</organism>
<dbReference type="InterPro" id="IPR000086">
    <property type="entry name" value="NUDIX_hydrolase_dom"/>
</dbReference>
<keyword evidence="5" id="KW-0479">Metal-binding</keyword>
<dbReference type="GO" id="GO:0044715">
    <property type="term" value="F:8-oxo-dGDP phosphatase activity"/>
    <property type="evidence" value="ECO:0007669"/>
    <property type="project" value="TreeGrafter"/>
</dbReference>
<keyword evidence="4" id="KW-0235">DNA replication</keyword>
<protein>
    <recommendedName>
        <fullName evidence="11">8-oxo-dGTP diphosphatase</fullName>
        <ecNumber evidence="11">3.6.1.55</ecNumber>
    </recommendedName>
</protein>
<dbReference type="Proteomes" id="UP000321558">
    <property type="component" value="Unassembled WGS sequence"/>
</dbReference>
<dbReference type="InterPro" id="IPR015797">
    <property type="entry name" value="NUDIX_hydrolase-like_dom_sf"/>
</dbReference>
<dbReference type="GO" id="GO:0008413">
    <property type="term" value="F:8-oxo-7,8-dihydroguanosine triphosphate pyrophosphatase activity"/>
    <property type="evidence" value="ECO:0007669"/>
    <property type="project" value="TreeGrafter"/>
</dbReference>
<dbReference type="CDD" id="cd03425">
    <property type="entry name" value="NUDIX_MutT_NudA_like"/>
    <property type="match status" value="1"/>
</dbReference>
<dbReference type="EC" id="3.6.1.55" evidence="11"/>
<dbReference type="InterPro" id="IPR029119">
    <property type="entry name" value="MutY_C"/>
</dbReference>
<dbReference type="PANTHER" id="PTHR47707">
    <property type="entry name" value="8-OXO-DGTP DIPHOSPHATASE"/>
    <property type="match status" value="1"/>
</dbReference>
<sequence>MKKTVQVVAAVIENERREILCALRSGQMSLSNMWEFPGGKVKEGENLFTALEREVYEEMSCRIQAQEVFHENVHEYHTFIIQLIVIKAELVQGVPQTNEHAKLIWLQRENLPSLHWAPADMPAVEALMNEPLKEQSASFRRQK</sequence>
<reference evidence="13 14" key="1">
    <citation type="submission" date="2019-07" db="EMBL/GenBank/DDBJ databases">
        <title>Whole genome shotgun sequence of Oceanobacillus sojae NBRC 105379.</title>
        <authorList>
            <person name="Hosoyama A."/>
            <person name="Uohara A."/>
            <person name="Ohji S."/>
            <person name="Ichikawa N."/>
        </authorList>
    </citation>
    <scope>NUCLEOTIDE SEQUENCE [LARGE SCALE GENOMIC DNA]</scope>
    <source>
        <strain evidence="13 14">NBRC 105379</strain>
    </source>
</reference>
<dbReference type="PROSITE" id="PS51462">
    <property type="entry name" value="NUDIX"/>
    <property type="match status" value="1"/>
</dbReference>
<gene>
    <name evidence="13" type="primary">mutT1</name>
    <name evidence="13" type="ORF">OSO01_36980</name>
</gene>
<dbReference type="SUPFAM" id="SSF55811">
    <property type="entry name" value="Nudix"/>
    <property type="match status" value="1"/>
</dbReference>
<comment type="caution">
    <text evidence="13">The sequence shown here is derived from an EMBL/GenBank/DDBJ whole genome shotgun (WGS) entry which is preliminary data.</text>
</comment>
<keyword evidence="8" id="KW-0460">Magnesium</keyword>
<proteinExistence type="inferred from homology"/>
<dbReference type="GO" id="GO:0044716">
    <property type="term" value="F:8-oxo-GDP phosphatase activity"/>
    <property type="evidence" value="ECO:0007669"/>
    <property type="project" value="TreeGrafter"/>
</dbReference>
<dbReference type="GO" id="GO:0035539">
    <property type="term" value="F:8-oxo-7,8-dihydrodeoxyguanosine triphosphate pyrophosphatase activity"/>
    <property type="evidence" value="ECO:0007669"/>
    <property type="project" value="UniProtKB-EC"/>
</dbReference>
<evidence type="ECO:0000256" key="1">
    <source>
        <dbReference type="ARBA" id="ARBA00001946"/>
    </source>
</evidence>
<dbReference type="PANTHER" id="PTHR47707:SF1">
    <property type="entry name" value="NUDIX HYDROLASE FAMILY PROTEIN"/>
    <property type="match status" value="1"/>
</dbReference>
<accession>A0A511ZNJ4</accession>
<comment type="similarity">
    <text evidence="2">Belongs to the Nudix hydrolase family.</text>
</comment>
<comment type="catalytic activity">
    <reaction evidence="10">
        <text>8-oxo-dGTP + H2O = 8-oxo-dGMP + diphosphate + H(+)</text>
        <dbReference type="Rhea" id="RHEA:31575"/>
        <dbReference type="ChEBI" id="CHEBI:15377"/>
        <dbReference type="ChEBI" id="CHEBI:15378"/>
        <dbReference type="ChEBI" id="CHEBI:33019"/>
        <dbReference type="ChEBI" id="CHEBI:63224"/>
        <dbReference type="ChEBI" id="CHEBI:77896"/>
        <dbReference type="EC" id="3.6.1.55"/>
    </reaction>
</comment>
<keyword evidence="9" id="KW-0234">DNA repair</keyword>
<dbReference type="InterPro" id="IPR047127">
    <property type="entry name" value="MutT-like"/>
</dbReference>